<feature type="transmembrane region" description="Helical" evidence="5">
    <location>
        <begin position="301"/>
        <end position="322"/>
    </location>
</feature>
<gene>
    <name evidence="6" type="ORF">LNINA_LOCUS13991</name>
</gene>
<comment type="caution">
    <text evidence="6">The sequence shown here is derived from an EMBL/GenBank/DDBJ whole genome shotgun (WGS) entry which is preliminary data.</text>
</comment>
<evidence type="ECO:0000256" key="1">
    <source>
        <dbReference type="ARBA" id="ARBA00004141"/>
    </source>
</evidence>
<comment type="subcellular location">
    <subcellularLocation>
        <location evidence="1">Membrane</location>
        <topology evidence="1">Multi-pass membrane protein</topology>
    </subcellularLocation>
</comment>
<evidence type="ECO:0000256" key="2">
    <source>
        <dbReference type="ARBA" id="ARBA00022692"/>
    </source>
</evidence>
<dbReference type="Pfam" id="PF00083">
    <property type="entry name" value="Sugar_tr"/>
    <property type="match status" value="1"/>
</dbReference>
<keyword evidence="3 5" id="KW-1133">Transmembrane helix</keyword>
<evidence type="ECO:0000256" key="5">
    <source>
        <dbReference type="SAM" id="Phobius"/>
    </source>
</evidence>
<keyword evidence="2 5" id="KW-0812">Transmembrane</keyword>
<feature type="transmembrane region" description="Helical" evidence="5">
    <location>
        <begin position="181"/>
        <end position="199"/>
    </location>
</feature>
<dbReference type="Proteomes" id="UP001497472">
    <property type="component" value="Unassembled WGS sequence"/>
</dbReference>
<reference evidence="6 7" key="1">
    <citation type="submission" date="2023-11" db="EMBL/GenBank/DDBJ databases">
        <authorList>
            <person name="Okamura Y."/>
        </authorList>
    </citation>
    <scope>NUCLEOTIDE SEQUENCE [LARGE SCALE GENOMIC DNA]</scope>
</reference>
<feature type="transmembrane region" description="Helical" evidence="5">
    <location>
        <begin position="205"/>
        <end position="226"/>
    </location>
</feature>
<dbReference type="GO" id="GO:0016020">
    <property type="term" value="C:membrane"/>
    <property type="evidence" value="ECO:0007669"/>
    <property type="project" value="UniProtKB-SubCell"/>
</dbReference>
<feature type="transmembrane region" description="Helical" evidence="5">
    <location>
        <begin position="421"/>
        <end position="440"/>
    </location>
</feature>
<proteinExistence type="predicted"/>
<keyword evidence="4 5" id="KW-0472">Membrane</keyword>
<dbReference type="EMBL" id="CAVLEF010000280">
    <property type="protein sequence ID" value="CAK1555155.1"/>
    <property type="molecule type" value="Genomic_DNA"/>
</dbReference>
<evidence type="ECO:0000313" key="7">
    <source>
        <dbReference type="Proteomes" id="UP001497472"/>
    </source>
</evidence>
<feature type="transmembrane region" description="Helical" evidence="5">
    <location>
        <begin position="41"/>
        <end position="59"/>
    </location>
</feature>
<feature type="transmembrane region" description="Helical" evidence="5">
    <location>
        <begin position="238"/>
        <end position="261"/>
    </location>
</feature>
<evidence type="ECO:0000256" key="4">
    <source>
        <dbReference type="ARBA" id="ARBA00023136"/>
    </source>
</evidence>
<feature type="transmembrane region" description="Helical" evidence="5">
    <location>
        <begin position="267"/>
        <end position="285"/>
    </location>
</feature>
<feature type="transmembrane region" description="Helical" evidence="5">
    <location>
        <begin position="360"/>
        <end position="380"/>
    </location>
</feature>
<dbReference type="SUPFAM" id="SSF103473">
    <property type="entry name" value="MFS general substrate transporter"/>
    <property type="match status" value="1"/>
</dbReference>
<feature type="transmembrane region" description="Helical" evidence="5">
    <location>
        <begin position="392"/>
        <end position="414"/>
    </location>
</feature>
<dbReference type="PANTHER" id="PTHR24064">
    <property type="entry name" value="SOLUTE CARRIER FAMILY 22 MEMBER"/>
    <property type="match status" value="1"/>
</dbReference>
<dbReference type="InterPro" id="IPR005828">
    <property type="entry name" value="MFS_sugar_transport-like"/>
</dbReference>
<evidence type="ECO:0008006" key="8">
    <source>
        <dbReference type="Google" id="ProtNLM"/>
    </source>
</evidence>
<protein>
    <recommendedName>
        <fullName evidence="8">Major facilitator superfamily (MFS) profile domain-containing protein</fullName>
    </recommendedName>
</protein>
<dbReference type="InterPro" id="IPR036259">
    <property type="entry name" value="MFS_trans_sf"/>
</dbReference>
<name>A0AAV1K264_9NEOP</name>
<feature type="transmembrane region" description="Helical" evidence="5">
    <location>
        <begin position="328"/>
        <end position="348"/>
    </location>
</feature>
<keyword evidence="7" id="KW-1185">Reference proteome</keyword>
<feature type="transmembrane region" description="Helical" evidence="5">
    <location>
        <begin position="149"/>
        <end position="169"/>
    </location>
</feature>
<dbReference type="GO" id="GO:0022857">
    <property type="term" value="F:transmembrane transporter activity"/>
    <property type="evidence" value="ECO:0007669"/>
    <property type="project" value="InterPro"/>
</dbReference>
<evidence type="ECO:0000313" key="6">
    <source>
        <dbReference type="EMBL" id="CAK1555155.1"/>
    </source>
</evidence>
<dbReference type="Gene3D" id="1.20.1250.20">
    <property type="entry name" value="MFS general substrate transporter like domains"/>
    <property type="match status" value="2"/>
</dbReference>
<dbReference type="AlphaFoldDB" id="A0AAV1K264"/>
<organism evidence="6 7">
    <name type="scientific">Leptosia nina</name>
    <dbReference type="NCBI Taxonomy" id="320188"/>
    <lineage>
        <taxon>Eukaryota</taxon>
        <taxon>Metazoa</taxon>
        <taxon>Ecdysozoa</taxon>
        <taxon>Arthropoda</taxon>
        <taxon>Hexapoda</taxon>
        <taxon>Insecta</taxon>
        <taxon>Pterygota</taxon>
        <taxon>Neoptera</taxon>
        <taxon>Endopterygota</taxon>
        <taxon>Lepidoptera</taxon>
        <taxon>Glossata</taxon>
        <taxon>Ditrysia</taxon>
        <taxon>Papilionoidea</taxon>
        <taxon>Pieridae</taxon>
        <taxon>Pierinae</taxon>
        <taxon>Leptosia</taxon>
    </lineage>
</organism>
<evidence type="ECO:0000256" key="3">
    <source>
        <dbReference type="ARBA" id="ARBA00022989"/>
    </source>
</evidence>
<accession>A0AAV1K264</accession>
<sequence length="518" mass="58410">MSSTLTLYKQKNENDDHQKSSKDPLDNITYKIVGDFGKWQLKIAILMALLKLPMAWYQLNILFLAPPQNFYCVKPKSFTQYTDDEWREMCLPKIEEYPCLIFDPDILSVAPNMDRALIPLVPCKEFVYDTSVFSRTIISDWNLVCTRHWLIHFTQAVMMWGVVCGGIFFPMWADKYGRRSPLMAGIIIQFIAGFLTSVLRQFWAFLISWFILAVAVGGLGVISFVMSIEVVSGKWRTVIPILYQSPFGIGNTILAGLAYFLRDWRHLEFSLGVLSSLFLLYHYLIEESPRWLLATGQTEKACAISLTGLISLPGCLLCLLIITKFGRKTTVCVFQMISSICFVLILLIPKEMFTNDWPRLLVAGIGFAGLSGAVPALYLYSGELFPTLGRNVGVGGVTTFARIASMVAPGIVTLDEVMADLPLILLAIVSFCQLALLVPLPETKGLPLPDTLEDAERFFFKRRIGHIVFHLLVVTTPQRWRKIEMGNIKVDQENQTSSFLRLLRHQSLSGVPLTKNPL</sequence>